<accession>A0A0A9GGM1</accession>
<dbReference type="GO" id="GO:0020037">
    <property type="term" value="F:heme binding"/>
    <property type="evidence" value="ECO:0007669"/>
    <property type="project" value="InterPro"/>
</dbReference>
<dbReference type="InterPro" id="IPR019794">
    <property type="entry name" value="Peroxidases_AS"/>
</dbReference>
<dbReference type="GO" id="GO:0004601">
    <property type="term" value="F:peroxidase activity"/>
    <property type="evidence" value="ECO:0007669"/>
    <property type="project" value="InterPro"/>
</dbReference>
<evidence type="ECO:0008006" key="3">
    <source>
        <dbReference type="Google" id="ProtNLM"/>
    </source>
</evidence>
<dbReference type="AlphaFoldDB" id="A0A0A9GGM1"/>
<dbReference type="EMBL" id="GBRH01173646">
    <property type="protein sequence ID" value="JAE24250.1"/>
    <property type="molecule type" value="Transcribed_RNA"/>
</dbReference>
<evidence type="ECO:0000313" key="2">
    <source>
        <dbReference type="EMBL" id="JAE24250.1"/>
    </source>
</evidence>
<evidence type="ECO:0000256" key="1">
    <source>
        <dbReference type="ARBA" id="ARBA00022837"/>
    </source>
</evidence>
<dbReference type="GO" id="GO:0006979">
    <property type="term" value="P:response to oxidative stress"/>
    <property type="evidence" value="ECO:0007669"/>
    <property type="project" value="InterPro"/>
</dbReference>
<organism evidence="2">
    <name type="scientific">Arundo donax</name>
    <name type="common">Giant reed</name>
    <name type="synonym">Donax arundinaceus</name>
    <dbReference type="NCBI Taxonomy" id="35708"/>
    <lineage>
        <taxon>Eukaryota</taxon>
        <taxon>Viridiplantae</taxon>
        <taxon>Streptophyta</taxon>
        <taxon>Embryophyta</taxon>
        <taxon>Tracheophyta</taxon>
        <taxon>Spermatophyta</taxon>
        <taxon>Magnoliopsida</taxon>
        <taxon>Liliopsida</taxon>
        <taxon>Poales</taxon>
        <taxon>Poaceae</taxon>
        <taxon>PACMAD clade</taxon>
        <taxon>Arundinoideae</taxon>
        <taxon>Arundineae</taxon>
        <taxon>Arundo</taxon>
    </lineage>
</organism>
<dbReference type="PROSITE" id="PS00436">
    <property type="entry name" value="PEROXIDASE_2"/>
    <property type="match status" value="1"/>
</dbReference>
<reference evidence="2" key="2">
    <citation type="journal article" date="2015" name="Data Brief">
        <title>Shoot transcriptome of the giant reed, Arundo donax.</title>
        <authorList>
            <person name="Barrero R.A."/>
            <person name="Guerrero F.D."/>
            <person name="Moolhuijzen P."/>
            <person name="Goolsby J.A."/>
            <person name="Tidwell J."/>
            <person name="Bellgard S.E."/>
            <person name="Bellgard M.I."/>
        </authorList>
    </citation>
    <scope>NUCLEOTIDE SEQUENCE</scope>
    <source>
        <tissue evidence="2">Shoot tissue taken approximately 20 cm above the soil surface</tissue>
    </source>
</reference>
<reference evidence="2" key="1">
    <citation type="submission" date="2014-09" db="EMBL/GenBank/DDBJ databases">
        <authorList>
            <person name="Magalhaes I.L.F."/>
            <person name="Oliveira U."/>
            <person name="Santos F.R."/>
            <person name="Vidigal T.H.D.A."/>
            <person name="Brescovit A.D."/>
            <person name="Santos A.J."/>
        </authorList>
    </citation>
    <scope>NUCLEOTIDE SEQUENCE</scope>
    <source>
        <tissue evidence="2">Shoot tissue taken approximately 20 cm above the soil surface</tissue>
    </source>
</reference>
<dbReference type="SUPFAM" id="SSF48113">
    <property type="entry name" value="Heme-dependent peroxidases"/>
    <property type="match status" value="1"/>
</dbReference>
<dbReference type="InterPro" id="IPR010255">
    <property type="entry name" value="Haem_peroxidase_sf"/>
</dbReference>
<proteinExistence type="predicted"/>
<dbReference type="Gene3D" id="1.10.520.10">
    <property type="match status" value="1"/>
</dbReference>
<keyword evidence="1" id="KW-0106">Calcium</keyword>
<protein>
    <recommendedName>
        <fullName evidence="3">Peroxidase</fullName>
    </recommendedName>
</protein>
<name>A0A0A9GGM1_ARUDO</name>
<sequence>MGASLLRLHFHDCFVNASVPEPPHIIHNLQFLGY</sequence>